<reference evidence="4 5" key="1">
    <citation type="journal article" date="2019" name="Int. J. Syst. Evol. Microbiol.">
        <title>The Global Catalogue of Microorganisms (GCM) 10K type strain sequencing project: providing services to taxonomists for standard genome sequencing and annotation.</title>
        <authorList>
            <consortium name="The Broad Institute Genomics Platform"/>
            <consortium name="The Broad Institute Genome Sequencing Center for Infectious Disease"/>
            <person name="Wu L."/>
            <person name="Ma J."/>
        </authorList>
    </citation>
    <scope>NUCLEOTIDE SEQUENCE [LARGE SCALE GENOMIC DNA]</scope>
    <source>
        <strain evidence="4 5">JCM 13584</strain>
    </source>
</reference>
<dbReference type="CDD" id="cd06170">
    <property type="entry name" value="LuxR_C_like"/>
    <property type="match status" value="1"/>
</dbReference>
<evidence type="ECO:0000259" key="3">
    <source>
        <dbReference type="PROSITE" id="PS50043"/>
    </source>
</evidence>
<dbReference type="InterPro" id="IPR000792">
    <property type="entry name" value="Tscrpt_reg_LuxR_C"/>
</dbReference>
<dbReference type="PROSITE" id="PS50043">
    <property type="entry name" value="HTH_LUXR_2"/>
    <property type="match status" value="1"/>
</dbReference>
<evidence type="ECO:0000313" key="5">
    <source>
        <dbReference type="Proteomes" id="UP001499954"/>
    </source>
</evidence>
<name>A0ABN2R4L8_9MICO</name>
<evidence type="ECO:0000256" key="2">
    <source>
        <dbReference type="ARBA" id="ARBA00022840"/>
    </source>
</evidence>
<evidence type="ECO:0000256" key="1">
    <source>
        <dbReference type="ARBA" id="ARBA00022741"/>
    </source>
</evidence>
<dbReference type="PANTHER" id="PTHR16305">
    <property type="entry name" value="TESTICULAR SOLUBLE ADENYLYL CYCLASE"/>
    <property type="match status" value="1"/>
</dbReference>
<keyword evidence="2" id="KW-0067">ATP-binding</keyword>
<protein>
    <submittedName>
        <fullName evidence="4">LuxR family transcriptional regulator</fullName>
    </submittedName>
</protein>
<dbReference type="SUPFAM" id="SSF46894">
    <property type="entry name" value="C-terminal effector domain of the bipartite response regulators"/>
    <property type="match status" value="1"/>
</dbReference>
<proteinExistence type="predicted"/>
<dbReference type="Pfam" id="PF13191">
    <property type="entry name" value="AAA_16"/>
    <property type="match status" value="1"/>
</dbReference>
<dbReference type="PANTHER" id="PTHR16305:SF35">
    <property type="entry name" value="TRANSCRIPTIONAL ACTIVATOR DOMAIN"/>
    <property type="match status" value="1"/>
</dbReference>
<accession>A0ABN2R4L8</accession>
<gene>
    <name evidence="4" type="ORF">GCM10009717_32880</name>
</gene>
<dbReference type="InterPro" id="IPR036388">
    <property type="entry name" value="WH-like_DNA-bd_sf"/>
</dbReference>
<dbReference type="SUPFAM" id="SSF52540">
    <property type="entry name" value="P-loop containing nucleoside triphosphate hydrolases"/>
    <property type="match status" value="1"/>
</dbReference>
<dbReference type="Pfam" id="PF00196">
    <property type="entry name" value="GerE"/>
    <property type="match status" value="1"/>
</dbReference>
<dbReference type="Proteomes" id="UP001499954">
    <property type="component" value="Unassembled WGS sequence"/>
</dbReference>
<dbReference type="PRINTS" id="PR00038">
    <property type="entry name" value="HTHLUXR"/>
</dbReference>
<dbReference type="InterPro" id="IPR016032">
    <property type="entry name" value="Sig_transdc_resp-reg_C-effctor"/>
</dbReference>
<dbReference type="InterPro" id="IPR041664">
    <property type="entry name" value="AAA_16"/>
</dbReference>
<keyword evidence="1" id="KW-0547">Nucleotide-binding</keyword>
<sequence length="918" mass="97179">MVSIDTPPSALLGRAGERERLADLVGSARNGRGAALLIRGEPGIGKTALLDEAVREVAGVRVVRADGFEAEQAMPYAALQRLGAPFTELVGVLPPRQAAALRIAAGVDDGPPPDRYLVGLGMLSLLAAAAERHPLVYVIDDAHLVDPESLEVLAFVGRRLEAESVALLLGARPDARVDVAAAGVAVLELGGLDGPTSVQLLNRSAVEPVDPFLATRFAEETGGNPLALIDLAREFTAQQLTDSSLALGPVPIGLRLESTYLRAVDALPADTRRWLGVAAAESTGRPAIIDEAAHRLGVATDAAGAAERAGLASVRERVRFRHPLVRAAVYNAMPVGERREVHAVLREVADEQGRPDLAVWHAAAATSGVDDAVADRMERAADAAGGRGGTASRARLLAGAADLTTPGPARDARLIAAAEAAAAAGAAQLALELLDRIDAGAADPVTEGRLLMLRAMLALFVADPDGVRGGPATLLHAAELFHGRAPDLEQRALVRAFEVELTAEWAVTDATLPELGRRLAAGVDVADGPRSVALRGIAAHILLPYDQAVPPMRAAVEMLRRADDAQLLDLGYFGVALTMGLWDERTCIELLERTASVAREAGNLRVLDTTLWLLGEVELVRGDAAAAGRHIDGVRELRRAIGYDAEQVVNASYLAWAGAPTEVVEQLAVGILASGFVGAHTIAMSGLCTRDLADGRYAAAYERLLPMVARDFLQVTYQQLPDLVEAGVRSGHGGDPPVRSAAARLAEFAEVSGTPWIRGVSARAAALLASDDDAEPLYREAIEHYVEAGAAAELGRAHLVYGEWLRRLKRRRDARDQLRLALESFERAGAPAFAARARRELEATGEHVVAHAPGEAAVDTLTPQEATVARLASSGRTNAEIGAELFISANTVDYHLRKVFRKLGITSRRQLAERYPLR</sequence>
<evidence type="ECO:0000313" key="4">
    <source>
        <dbReference type="EMBL" id="GAA1963512.1"/>
    </source>
</evidence>
<comment type="caution">
    <text evidence="4">The sequence shown here is derived from an EMBL/GenBank/DDBJ whole genome shotgun (WGS) entry which is preliminary data.</text>
</comment>
<dbReference type="RefSeq" id="WP_246200856.1">
    <property type="nucleotide sequence ID" value="NZ_BAAAMK010000009.1"/>
</dbReference>
<dbReference type="SMART" id="SM00421">
    <property type="entry name" value="HTH_LUXR"/>
    <property type="match status" value="1"/>
</dbReference>
<dbReference type="Gene3D" id="3.40.50.300">
    <property type="entry name" value="P-loop containing nucleotide triphosphate hydrolases"/>
    <property type="match status" value="1"/>
</dbReference>
<feature type="domain" description="HTH luxR-type" evidence="3">
    <location>
        <begin position="854"/>
        <end position="918"/>
    </location>
</feature>
<organism evidence="4 5">
    <name type="scientific">Agromyces allii</name>
    <dbReference type="NCBI Taxonomy" id="393607"/>
    <lineage>
        <taxon>Bacteria</taxon>
        <taxon>Bacillati</taxon>
        <taxon>Actinomycetota</taxon>
        <taxon>Actinomycetes</taxon>
        <taxon>Micrococcales</taxon>
        <taxon>Microbacteriaceae</taxon>
        <taxon>Agromyces</taxon>
    </lineage>
</organism>
<dbReference type="Gene3D" id="1.10.10.10">
    <property type="entry name" value="Winged helix-like DNA-binding domain superfamily/Winged helix DNA-binding domain"/>
    <property type="match status" value="1"/>
</dbReference>
<dbReference type="EMBL" id="BAAAMK010000009">
    <property type="protein sequence ID" value="GAA1963512.1"/>
    <property type="molecule type" value="Genomic_DNA"/>
</dbReference>
<keyword evidence="5" id="KW-1185">Reference proteome</keyword>
<dbReference type="InterPro" id="IPR027417">
    <property type="entry name" value="P-loop_NTPase"/>
</dbReference>